<name>A0A8H7R2R5_9FUNG</name>
<gene>
    <name evidence="3" type="ORF">INT47_004821</name>
</gene>
<dbReference type="AlphaFoldDB" id="A0A8H7R2R5"/>
<accession>A0A8H7R2R5</accession>
<feature type="compositionally biased region" description="Basic residues" evidence="2">
    <location>
        <begin position="10"/>
        <end position="20"/>
    </location>
</feature>
<evidence type="ECO:0000256" key="2">
    <source>
        <dbReference type="SAM" id="MobiDB-lite"/>
    </source>
</evidence>
<comment type="caution">
    <text evidence="3">The sequence shown here is derived from an EMBL/GenBank/DDBJ whole genome shotgun (WGS) entry which is preliminary data.</text>
</comment>
<feature type="compositionally biased region" description="Polar residues" evidence="2">
    <location>
        <begin position="256"/>
        <end position="276"/>
    </location>
</feature>
<feature type="compositionally biased region" description="Basic and acidic residues" evidence="2">
    <location>
        <begin position="237"/>
        <end position="255"/>
    </location>
</feature>
<feature type="compositionally biased region" description="Basic residues" evidence="2">
    <location>
        <begin position="452"/>
        <end position="464"/>
    </location>
</feature>
<dbReference type="EMBL" id="JAEPRD010000057">
    <property type="protein sequence ID" value="KAG2202797.1"/>
    <property type="molecule type" value="Genomic_DNA"/>
</dbReference>
<feature type="compositionally biased region" description="Basic and acidic residues" evidence="2">
    <location>
        <begin position="339"/>
        <end position="372"/>
    </location>
</feature>
<organism evidence="3 4">
    <name type="scientific">Mucor saturninus</name>
    <dbReference type="NCBI Taxonomy" id="64648"/>
    <lineage>
        <taxon>Eukaryota</taxon>
        <taxon>Fungi</taxon>
        <taxon>Fungi incertae sedis</taxon>
        <taxon>Mucoromycota</taxon>
        <taxon>Mucoromycotina</taxon>
        <taxon>Mucoromycetes</taxon>
        <taxon>Mucorales</taxon>
        <taxon>Mucorineae</taxon>
        <taxon>Mucoraceae</taxon>
        <taxon>Mucor</taxon>
    </lineage>
</organism>
<feature type="region of interest" description="Disordered" evidence="2">
    <location>
        <begin position="1"/>
        <end position="20"/>
    </location>
</feature>
<feature type="compositionally biased region" description="Basic and acidic residues" evidence="2">
    <location>
        <begin position="483"/>
        <end position="496"/>
    </location>
</feature>
<feature type="compositionally biased region" description="Basic and acidic residues" evidence="2">
    <location>
        <begin position="439"/>
        <end position="448"/>
    </location>
</feature>
<dbReference type="OrthoDB" id="2281123at2759"/>
<sequence length="503" mass="57107">MTKTSSSKQKMAKKQSKKKQNTVHPYLECIQGEIASLQEEIHAIEELKNTRDLTDEEQLDLTIKKACLERYQATLTQLTGQSMINKANAHTTVATNVALENRQRETMSFLQLMYLMRLGQLGLYDCIDHAPSLDTVANLCDQIIGAAVYYAKESSPQIKDQKRLKVHELLRKWDQASNDVIDETVDDGTTFKQLRDFLQHIWDNSREIKNTSNHRHRQNNSDKSYAVLQFEGMIPKEPAHDDVPKTDVSDSESHVETNTTCDPSSQANAPENSETSKTSDHSETLKTPETPESENAEKTPSEASDPNSSEINTSEASRNESREHVEDEVLSVASNNSDRNGKARSKENNKKAEPKNESWEDSHKAGKNDWNKHGWKLIDNSVKGQSWKNAVSQHSEKVIENENRPRQSWESPVIEPVNPADDNAEATESKPYVDSNENDDWRRRDENSVGRGRGRGSRGPRGRGRFTDRGRGRGGPRGRGRGRVRDYDEDYNRHYEPTPQPQE</sequence>
<protein>
    <submittedName>
        <fullName evidence="3">Uncharacterized protein</fullName>
    </submittedName>
</protein>
<feature type="compositionally biased region" description="Polar residues" evidence="2">
    <location>
        <begin position="382"/>
        <end position="393"/>
    </location>
</feature>
<evidence type="ECO:0000256" key="1">
    <source>
        <dbReference type="SAM" id="Coils"/>
    </source>
</evidence>
<feature type="compositionally biased region" description="Basic and acidic residues" evidence="2">
    <location>
        <begin position="277"/>
        <end position="286"/>
    </location>
</feature>
<feature type="compositionally biased region" description="Polar residues" evidence="2">
    <location>
        <begin position="301"/>
        <end position="316"/>
    </location>
</feature>
<evidence type="ECO:0000313" key="3">
    <source>
        <dbReference type="EMBL" id="KAG2202797.1"/>
    </source>
</evidence>
<feature type="compositionally biased region" description="Basic and acidic residues" evidence="2">
    <location>
        <begin position="394"/>
        <end position="407"/>
    </location>
</feature>
<feature type="region of interest" description="Disordered" evidence="2">
    <location>
        <begin position="235"/>
        <end position="503"/>
    </location>
</feature>
<feature type="compositionally biased region" description="Basic and acidic residues" evidence="2">
    <location>
        <begin position="317"/>
        <end position="327"/>
    </location>
</feature>
<evidence type="ECO:0000313" key="4">
    <source>
        <dbReference type="Proteomes" id="UP000603453"/>
    </source>
</evidence>
<proteinExistence type="predicted"/>
<keyword evidence="1" id="KW-0175">Coiled coil</keyword>
<reference evidence="3" key="1">
    <citation type="submission" date="2020-12" db="EMBL/GenBank/DDBJ databases">
        <title>Metabolic potential, ecology and presence of endohyphal bacteria is reflected in genomic diversity of Mucoromycotina.</title>
        <authorList>
            <person name="Muszewska A."/>
            <person name="Okrasinska A."/>
            <person name="Steczkiewicz K."/>
            <person name="Drgas O."/>
            <person name="Orlowska M."/>
            <person name="Perlinska-Lenart U."/>
            <person name="Aleksandrzak-Piekarczyk T."/>
            <person name="Szatraj K."/>
            <person name="Zielenkiewicz U."/>
            <person name="Pilsyk S."/>
            <person name="Malc E."/>
            <person name="Mieczkowski P."/>
            <person name="Kruszewska J.S."/>
            <person name="Biernat P."/>
            <person name="Pawlowska J."/>
        </authorList>
    </citation>
    <scope>NUCLEOTIDE SEQUENCE</scope>
    <source>
        <strain evidence="3">WA0000017839</strain>
    </source>
</reference>
<feature type="compositionally biased region" description="Basic residues" evidence="2">
    <location>
        <begin position="472"/>
        <end position="482"/>
    </location>
</feature>
<keyword evidence="4" id="KW-1185">Reference proteome</keyword>
<feature type="coiled-coil region" evidence="1">
    <location>
        <begin position="27"/>
        <end position="57"/>
    </location>
</feature>
<dbReference type="Proteomes" id="UP000603453">
    <property type="component" value="Unassembled WGS sequence"/>
</dbReference>